<accession>A0ABU5U9T6</accession>
<protein>
    <submittedName>
        <fullName evidence="1">Uncharacterized protein</fullName>
    </submittedName>
</protein>
<proteinExistence type="predicted"/>
<organism evidence="1 2">
    <name type="scientific">Nodularia harveyana UHCC-0300</name>
    <dbReference type="NCBI Taxonomy" id="2974287"/>
    <lineage>
        <taxon>Bacteria</taxon>
        <taxon>Bacillati</taxon>
        <taxon>Cyanobacteriota</taxon>
        <taxon>Cyanophyceae</taxon>
        <taxon>Nostocales</taxon>
        <taxon>Nodulariaceae</taxon>
        <taxon>Nodularia</taxon>
    </lineage>
</organism>
<dbReference type="RefSeq" id="WP_323194621.1">
    <property type="nucleotide sequence ID" value="NZ_JAYGHG010000003.1"/>
</dbReference>
<evidence type="ECO:0000313" key="2">
    <source>
        <dbReference type="Proteomes" id="UP001302120"/>
    </source>
</evidence>
<sequence length="79" mass="8890">MKAIEVMATVDEQGQLSLDSPLSVDKHSRVRVIILISEEYQEDEEISESAIESFRQGWHDAMTGNTLPVSQLWEGIDAE</sequence>
<gene>
    <name evidence="1" type="ORF">VB620_02835</name>
</gene>
<comment type="caution">
    <text evidence="1">The sequence shown here is derived from an EMBL/GenBank/DDBJ whole genome shotgun (WGS) entry which is preliminary data.</text>
</comment>
<keyword evidence="2" id="KW-1185">Reference proteome</keyword>
<reference evidence="1 2" key="1">
    <citation type="submission" date="2023-12" db="EMBL/GenBank/DDBJ databases">
        <title>Baltic Sea Cyanobacteria.</title>
        <authorList>
            <person name="Delbaje E."/>
            <person name="Fewer D.P."/>
            <person name="Shishido T.K."/>
        </authorList>
    </citation>
    <scope>NUCLEOTIDE SEQUENCE [LARGE SCALE GENOMIC DNA]</scope>
    <source>
        <strain evidence="1 2">UHCC-0300</strain>
    </source>
</reference>
<dbReference type="EMBL" id="JAYGHG010000003">
    <property type="protein sequence ID" value="MEA5580272.1"/>
    <property type="molecule type" value="Genomic_DNA"/>
</dbReference>
<evidence type="ECO:0000313" key="1">
    <source>
        <dbReference type="EMBL" id="MEA5580272.1"/>
    </source>
</evidence>
<name>A0ABU5U9T6_9CYAN</name>
<dbReference type="Proteomes" id="UP001302120">
    <property type="component" value="Unassembled WGS sequence"/>
</dbReference>